<dbReference type="InterPro" id="IPR006058">
    <property type="entry name" value="2Fe2S_fd_BS"/>
</dbReference>
<dbReference type="STRING" id="1760988.SAMN02949497_0290"/>
<dbReference type="AlphaFoldDB" id="A0A1Y6D5K7"/>
<dbReference type="Pfam" id="PF00111">
    <property type="entry name" value="Fer2"/>
    <property type="match status" value="1"/>
</dbReference>
<dbReference type="InterPro" id="IPR012675">
    <property type="entry name" value="Beta-grasp_dom_sf"/>
</dbReference>
<name>A0A1Y6D5K7_9GAMM</name>
<keyword evidence="3" id="KW-1185">Reference proteome</keyword>
<protein>
    <submittedName>
        <fullName evidence="2">Ferredoxin</fullName>
    </submittedName>
</protein>
<evidence type="ECO:0000313" key="3">
    <source>
        <dbReference type="Proteomes" id="UP000192923"/>
    </source>
</evidence>
<dbReference type="GO" id="GO:0051537">
    <property type="term" value="F:2 iron, 2 sulfur cluster binding"/>
    <property type="evidence" value="ECO:0007669"/>
    <property type="project" value="InterPro"/>
</dbReference>
<accession>A0A1Y6D5K7</accession>
<evidence type="ECO:0000259" key="1">
    <source>
        <dbReference type="Pfam" id="PF00111"/>
    </source>
</evidence>
<dbReference type="InterPro" id="IPR001041">
    <property type="entry name" value="2Fe-2S_ferredoxin-type"/>
</dbReference>
<reference evidence="2 3" key="1">
    <citation type="submission" date="2016-12" db="EMBL/GenBank/DDBJ databases">
        <authorList>
            <person name="Song W.-J."/>
            <person name="Kurnit D.M."/>
        </authorList>
    </citation>
    <scope>NUCLEOTIDE SEQUENCE [LARGE SCALE GENOMIC DNA]</scope>
    <source>
        <strain evidence="2 3">175</strain>
    </source>
</reference>
<organism evidence="2 3">
    <name type="scientific">Methylomagnum ishizawai</name>
    <dbReference type="NCBI Taxonomy" id="1760988"/>
    <lineage>
        <taxon>Bacteria</taxon>
        <taxon>Pseudomonadati</taxon>
        <taxon>Pseudomonadota</taxon>
        <taxon>Gammaproteobacteria</taxon>
        <taxon>Methylococcales</taxon>
        <taxon>Methylococcaceae</taxon>
        <taxon>Methylomagnum</taxon>
    </lineage>
</organism>
<dbReference type="Gene3D" id="3.10.20.30">
    <property type="match status" value="1"/>
</dbReference>
<dbReference type="RefSeq" id="WP_176225410.1">
    <property type="nucleotide sequence ID" value="NZ_FXAM01000003.1"/>
</dbReference>
<evidence type="ECO:0000313" key="2">
    <source>
        <dbReference type="EMBL" id="SMF97720.1"/>
    </source>
</evidence>
<proteinExistence type="predicted"/>
<dbReference type="InterPro" id="IPR036010">
    <property type="entry name" value="2Fe-2S_ferredoxin-like_sf"/>
</dbReference>
<dbReference type="CDD" id="cd00207">
    <property type="entry name" value="fer2"/>
    <property type="match status" value="1"/>
</dbReference>
<dbReference type="Proteomes" id="UP000192923">
    <property type="component" value="Unassembled WGS sequence"/>
</dbReference>
<dbReference type="SUPFAM" id="SSF54292">
    <property type="entry name" value="2Fe-2S ferredoxin-like"/>
    <property type="match status" value="1"/>
</dbReference>
<feature type="domain" description="2Fe-2S ferredoxin-type" evidence="1">
    <location>
        <begin position="26"/>
        <end position="58"/>
    </location>
</feature>
<sequence length="120" mass="13297">MAAITLLAQRQPGGTLERIQVRGRCPGRTLMDVIEQQGLRHRCVCRSGECGQCAVKVAILSREGAKRPQLHLGEAERKTLFAKGKLTRHQYASPILAYSAPIWRLACQYQVGEEDIVVAL</sequence>
<gene>
    <name evidence="2" type="ORF">SAMN02949497_0290</name>
</gene>
<dbReference type="PROSITE" id="PS00197">
    <property type="entry name" value="2FE2S_FER_1"/>
    <property type="match status" value="1"/>
</dbReference>
<dbReference type="EMBL" id="FXAM01000003">
    <property type="protein sequence ID" value="SMF97720.1"/>
    <property type="molecule type" value="Genomic_DNA"/>
</dbReference>